<dbReference type="InterPro" id="IPR050428">
    <property type="entry name" value="TCS_sensor_his_kinase"/>
</dbReference>
<organism evidence="14 15">
    <name type="scientific">Stenotrophomonas acidaminiphila</name>
    <dbReference type="NCBI Taxonomy" id="128780"/>
    <lineage>
        <taxon>Bacteria</taxon>
        <taxon>Pseudomonadati</taxon>
        <taxon>Pseudomonadota</taxon>
        <taxon>Gammaproteobacteria</taxon>
        <taxon>Lysobacterales</taxon>
        <taxon>Lysobacteraceae</taxon>
        <taxon>Stenotrophomonas</taxon>
    </lineage>
</organism>
<dbReference type="PROSITE" id="PS50885">
    <property type="entry name" value="HAMP"/>
    <property type="match status" value="1"/>
</dbReference>
<dbReference type="EMBL" id="CP012900">
    <property type="protein sequence ID" value="ALJ29598.1"/>
    <property type="molecule type" value="Genomic_DNA"/>
</dbReference>
<accession>A0A0S1B3I1</accession>
<evidence type="ECO:0000313" key="14">
    <source>
        <dbReference type="EMBL" id="ALJ29598.1"/>
    </source>
</evidence>
<reference evidence="14 15" key="1">
    <citation type="journal article" date="2015" name="Genome Announc.">
        <title>Complete Genome Sequencing of Stenotrophomonas acidaminiphila ZAC14D2_NAIMI4_2, a Multidrug-Resistant Strain Isolated from Sediments of a Polluted River in Mexico, Uncovers New Antibiotic Resistance Genes and a Novel Class-II Lasso Peptide Biosynthesis Gene Cluster.</title>
        <authorList>
            <person name="Vinuesa P."/>
            <person name="Ochoa-Sanchez L.E."/>
        </authorList>
    </citation>
    <scope>NUCLEOTIDE SEQUENCE [LARGE SCALE GENOMIC DNA]</scope>
    <source>
        <strain evidence="14 15">ZAC14D2_NAIMI4_2</strain>
    </source>
</reference>
<dbReference type="InterPro" id="IPR003594">
    <property type="entry name" value="HATPase_dom"/>
</dbReference>
<keyword evidence="9" id="KW-0902">Two-component regulatory system</keyword>
<dbReference type="SUPFAM" id="SSF55874">
    <property type="entry name" value="ATPase domain of HSP90 chaperone/DNA topoisomerase II/histidine kinase"/>
    <property type="match status" value="1"/>
</dbReference>
<dbReference type="GO" id="GO:0000155">
    <property type="term" value="F:phosphorelay sensor kinase activity"/>
    <property type="evidence" value="ECO:0007669"/>
    <property type="project" value="InterPro"/>
</dbReference>
<evidence type="ECO:0000256" key="7">
    <source>
        <dbReference type="ARBA" id="ARBA00022777"/>
    </source>
</evidence>
<dbReference type="Gene3D" id="3.30.565.10">
    <property type="entry name" value="Histidine kinase-like ATPase, C-terminal domain"/>
    <property type="match status" value="1"/>
</dbReference>
<protein>
    <recommendedName>
        <fullName evidence="3">histidine kinase</fullName>
        <ecNumber evidence="3">2.7.13.3</ecNumber>
    </recommendedName>
</protein>
<dbReference type="PANTHER" id="PTHR45436">
    <property type="entry name" value="SENSOR HISTIDINE KINASE YKOH"/>
    <property type="match status" value="1"/>
</dbReference>
<dbReference type="InterPro" id="IPR003660">
    <property type="entry name" value="HAMP_dom"/>
</dbReference>
<proteinExistence type="predicted"/>
<dbReference type="InterPro" id="IPR036097">
    <property type="entry name" value="HisK_dim/P_sf"/>
</dbReference>
<keyword evidence="15" id="KW-1185">Reference proteome</keyword>
<dbReference type="SUPFAM" id="SSF47384">
    <property type="entry name" value="Homodimeric domain of signal transducing histidine kinase"/>
    <property type="match status" value="1"/>
</dbReference>
<evidence type="ECO:0000256" key="4">
    <source>
        <dbReference type="ARBA" id="ARBA00022553"/>
    </source>
</evidence>
<dbReference type="GO" id="GO:0005886">
    <property type="term" value="C:plasma membrane"/>
    <property type="evidence" value="ECO:0007669"/>
    <property type="project" value="UniProtKB-ARBA"/>
</dbReference>
<dbReference type="AlphaFoldDB" id="A0A0S1B3I1"/>
<dbReference type="PATRIC" id="fig|128780.6.peg.3295"/>
<dbReference type="PANTHER" id="PTHR45436:SF8">
    <property type="entry name" value="HISTIDINE KINASE"/>
    <property type="match status" value="1"/>
</dbReference>
<evidence type="ECO:0000259" key="12">
    <source>
        <dbReference type="PROSITE" id="PS50109"/>
    </source>
</evidence>
<keyword evidence="4" id="KW-0597">Phosphoprotein</keyword>
<dbReference type="PRINTS" id="PR00344">
    <property type="entry name" value="BCTRLSENSOR"/>
</dbReference>
<dbReference type="SUPFAM" id="SSF158472">
    <property type="entry name" value="HAMP domain-like"/>
    <property type="match status" value="1"/>
</dbReference>
<feature type="domain" description="HAMP" evidence="13">
    <location>
        <begin position="176"/>
        <end position="229"/>
    </location>
</feature>
<gene>
    <name evidence="14" type="ORF">AOT14_32580</name>
</gene>
<dbReference type="KEGG" id="sacz:AOT14_32580"/>
<evidence type="ECO:0000256" key="3">
    <source>
        <dbReference type="ARBA" id="ARBA00012438"/>
    </source>
</evidence>
<feature type="transmembrane region" description="Helical" evidence="11">
    <location>
        <begin position="151"/>
        <end position="171"/>
    </location>
</feature>
<dbReference type="Proteomes" id="UP000061010">
    <property type="component" value="Chromosome"/>
</dbReference>
<dbReference type="CDD" id="cd00075">
    <property type="entry name" value="HATPase"/>
    <property type="match status" value="1"/>
</dbReference>
<evidence type="ECO:0000256" key="11">
    <source>
        <dbReference type="SAM" id="Phobius"/>
    </source>
</evidence>
<comment type="catalytic activity">
    <reaction evidence="1">
        <text>ATP + protein L-histidine = ADP + protein N-phospho-L-histidine.</text>
        <dbReference type="EC" id="2.7.13.3"/>
    </reaction>
</comment>
<dbReference type="Pfam" id="PF02518">
    <property type="entry name" value="HATPase_c"/>
    <property type="match status" value="1"/>
</dbReference>
<evidence type="ECO:0000313" key="15">
    <source>
        <dbReference type="Proteomes" id="UP000061010"/>
    </source>
</evidence>
<comment type="subcellular location">
    <subcellularLocation>
        <location evidence="2">Membrane</location>
    </subcellularLocation>
</comment>
<dbReference type="SMART" id="SM00387">
    <property type="entry name" value="HATPase_c"/>
    <property type="match status" value="1"/>
</dbReference>
<name>A0A0S1B3I1_9GAMM</name>
<evidence type="ECO:0000259" key="13">
    <source>
        <dbReference type="PROSITE" id="PS50885"/>
    </source>
</evidence>
<keyword evidence="5" id="KW-0808">Transferase</keyword>
<dbReference type="FunFam" id="3.30.565.10:FF:000006">
    <property type="entry name" value="Sensor histidine kinase WalK"/>
    <property type="match status" value="1"/>
</dbReference>
<keyword evidence="6 11" id="KW-0812">Transmembrane</keyword>
<evidence type="ECO:0000256" key="5">
    <source>
        <dbReference type="ARBA" id="ARBA00022679"/>
    </source>
</evidence>
<evidence type="ECO:0000256" key="10">
    <source>
        <dbReference type="ARBA" id="ARBA00023136"/>
    </source>
</evidence>
<dbReference type="SMART" id="SM00304">
    <property type="entry name" value="HAMP"/>
    <property type="match status" value="1"/>
</dbReference>
<dbReference type="OrthoDB" id="9809766at2"/>
<dbReference type="SMART" id="SM00388">
    <property type="entry name" value="HisKA"/>
    <property type="match status" value="1"/>
</dbReference>
<keyword evidence="7 14" id="KW-0418">Kinase</keyword>
<sequence>MRLLRSTTSRLALAVSVAFLLSFIVLGTGVYAAVSTLLERDAHEVVRTDAAGLRDLYRHAGYARLREELEARIGTPDDPDMVYMLLDSHGRVIAGTLADVPGWTGRARWLQFVDAGSDDTPRVIAQQQVLDNGQYLLTGLRMRSEDGFLRLILHSALAALLAAAVMGAMVGRWTSRWVARRLGNLDRTAERVAAGEMGLRVHSDGSGDAFDRVALRFNGMLDRIQALLDAVRHATDHIAHDLRTPLSRLRARLDAMREVPAIAASPVAIAELDAGLAETDGLLQSFSALLRLSRIEAQPATADDATVVELDQLVEDVAELYQPVAAQRGMRLHVVGVPLQVAGDPDQLFQLLVNLLDNALKYGPAGGTVTLAMAAAGGQVELSVRDQGPGIPEGDRQRVFDRFERLQADRGQAGTGLGLSLVRAIVARHRGSVVLSDGDAGPGGAPGLCVTVHLPRRPPAAVT</sequence>
<dbReference type="InterPro" id="IPR003661">
    <property type="entry name" value="HisK_dim/P_dom"/>
</dbReference>
<dbReference type="InterPro" id="IPR004358">
    <property type="entry name" value="Sig_transdc_His_kin-like_C"/>
</dbReference>
<dbReference type="PROSITE" id="PS50109">
    <property type="entry name" value="HIS_KIN"/>
    <property type="match status" value="1"/>
</dbReference>
<evidence type="ECO:0000256" key="6">
    <source>
        <dbReference type="ARBA" id="ARBA00022692"/>
    </source>
</evidence>
<evidence type="ECO:0000256" key="8">
    <source>
        <dbReference type="ARBA" id="ARBA00022989"/>
    </source>
</evidence>
<dbReference type="InterPro" id="IPR005467">
    <property type="entry name" value="His_kinase_dom"/>
</dbReference>
<keyword evidence="10 11" id="KW-0472">Membrane</keyword>
<dbReference type="EC" id="2.7.13.3" evidence="3"/>
<dbReference type="InterPro" id="IPR036890">
    <property type="entry name" value="HATPase_C_sf"/>
</dbReference>
<evidence type="ECO:0000256" key="9">
    <source>
        <dbReference type="ARBA" id="ARBA00023012"/>
    </source>
</evidence>
<dbReference type="Gene3D" id="1.10.287.130">
    <property type="match status" value="1"/>
</dbReference>
<evidence type="ECO:0000256" key="2">
    <source>
        <dbReference type="ARBA" id="ARBA00004370"/>
    </source>
</evidence>
<evidence type="ECO:0000256" key="1">
    <source>
        <dbReference type="ARBA" id="ARBA00000085"/>
    </source>
</evidence>
<feature type="domain" description="Histidine kinase" evidence="12">
    <location>
        <begin position="237"/>
        <end position="458"/>
    </location>
</feature>
<keyword evidence="8 11" id="KW-1133">Transmembrane helix</keyword>